<gene>
    <name evidence="1" type="ORF">EQG79_18900</name>
</gene>
<name>A0A4V1RVY9_9BACT</name>
<dbReference type="EMBL" id="SBLB01000005">
    <property type="protein sequence ID" value="RYC68428.1"/>
    <property type="molecule type" value="Genomic_DNA"/>
</dbReference>
<sequence length="251" mass="25568">MTVEWVADSDADGVDDAIDLCPGTPANTEVNDYGCPIDLPGCDYTTSTVTLASTGGSSGSAVSTRYVLADNSGVILQINPTASFTGLSGTATYMALALTYEGAVSNLQVGNLLSDVSASCMDWSNALVFKACVQAPVTCDYQIGQTITLRAAGGSTGPGTRTSYVLTDATGKLVKVSSAPSFSTADLTAGTYMAYALTYTDDNSIANLVANGTNTISQVTASCLAKSPALSLTICGCPTAVCVPLIVSRVR</sequence>
<organism evidence="1 2">
    <name type="scientific">Spirosoma sordidisoli</name>
    <dbReference type="NCBI Taxonomy" id="2502893"/>
    <lineage>
        <taxon>Bacteria</taxon>
        <taxon>Pseudomonadati</taxon>
        <taxon>Bacteroidota</taxon>
        <taxon>Cytophagia</taxon>
        <taxon>Cytophagales</taxon>
        <taxon>Cytophagaceae</taxon>
        <taxon>Spirosoma</taxon>
    </lineage>
</organism>
<reference evidence="1 2" key="1">
    <citation type="submission" date="2019-01" db="EMBL/GenBank/DDBJ databases">
        <title>Spirosoma flava sp. nov., a propanil-degrading bacterium isolated from herbicide-contaminated soil.</title>
        <authorList>
            <person name="Zhang L."/>
            <person name="Jiang J.-D."/>
        </authorList>
    </citation>
    <scope>NUCLEOTIDE SEQUENCE [LARGE SCALE GENOMIC DNA]</scope>
    <source>
        <strain evidence="1 2">TY50</strain>
    </source>
</reference>
<dbReference type="RefSeq" id="WP_077919583.1">
    <property type="nucleotide sequence ID" value="NZ_SBLB01000005.1"/>
</dbReference>
<dbReference type="Proteomes" id="UP000290407">
    <property type="component" value="Unassembled WGS sequence"/>
</dbReference>
<dbReference type="GO" id="GO:0005509">
    <property type="term" value="F:calcium ion binding"/>
    <property type="evidence" value="ECO:0007669"/>
    <property type="project" value="InterPro"/>
</dbReference>
<protein>
    <submittedName>
        <fullName evidence="1">Uncharacterized protein</fullName>
    </submittedName>
</protein>
<dbReference type="InterPro" id="IPR028974">
    <property type="entry name" value="TSP_type-3_rpt"/>
</dbReference>
<accession>A0A4V1RVY9</accession>
<dbReference type="SUPFAM" id="SSF103647">
    <property type="entry name" value="TSP type-3 repeat"/>
    <property type="match status" value="1"/>
</dbReference>
<keyword evidence="2" id="KW-1185">Reference proteome</keyword>
<comment type="caution">
    <text evidence="1">The sequence shown here is derived from an EMBL/GenBank/DDBJ whole genome shotgun (WGS) entry which is preliminary data.</text>
</comment>
<evidence type="ECO:0000313" key="1">
    <source>
        <dbReference type="EMBL" id="RYC68428.1"/>
    </source>
</evidence>
<evidence type="ECO:0000313" key="2">
    <source>
        <dbReference type="Proteomes" id="UP000290407"/>
    </source>
</evidence>
<proteinExistence type="predicted"/>
<dbReference type="AlphaFoldDB" id="A0A4V1RVY9"/>